<dbReference type="EMBL" id="OB663082">
    <property type="protein sequence ID" value="CAD7230946.1"/>
    <property type="molecule type" value="Genomic_DNA"/>
</dbReference>
<dbReference type="AlphaFoldDB" id="A0A7R8WKV3"/>
<gene>
    <name evidence="2" type="ORF">CTOB1V02_LOCUS8801</name>
</gene>
<feature type="compositionally biased region" description="Polar residues" evidence="1">
    <location>
        <begin position="1"/>
        <end position="10"/>
    </location>
</feature>
<protein>
    <submittedName>
        <fullName evidence="2">Uncharacterized protein</fullName>
    </submittedName>
</protein>
<accession>A0A7R8WKV3</accession>
<reference evidence="2" key="1">
    <citation type="submission" date="2020-11" db="EMBL/GenBank/DDBJ databases">
        <authorList>
            <person name="Tran Van P."/>
        </authorList>
    </citation>
    <scope>NUCLEOTIDE SEQUENCE</scope>
</reference>
<proteinExistence type="predicted"/>
<feature type="compositionally biased region" description="Polar residues" evidence="1">
    <location>
        <begin position="41"/>
        <end position="50"/>
    </location>
</feature>
<feature type="region of interest" description="Disordered" evidence="1">
    <location>
        <begin position="1"/>
        <end position="51"/>
    </location>
</feature>
<evidence type="ECO:0000313" key="2">
    <source>
        <dbReference type="EMBL" id="CAD7230946.1"/>
    </source>
</evidence>
<sequence length="368" mass="40131">MQIPSVSSWPTRRPLKTDQPAHPPIAPLGGKRPLEDHLSLAGNSIGTTPVASPRMLMDHVLPTDQNGMVGVDPTTLSVAPTLGRDFHSKERLKSRWIPPLDCLGGAPPCHRGQSLHSVLLRDPWGTMSHWMPPHNWMGELWREEGSSLATRLSTPASNEILLCWIVTRGGATGVGLGSGCCKAERVGRLRRRHECNVIALNSLATNVNHRIGRDEEECRMKMDVGLLKPESVGSRSSYRMFVTAASWGIQSTSILIADKTSAQNSDSFYCASSFQLRFYVPIGRRKKGGPQRTTPAPSLGPLIGSTPVRGLMDTATILQRTAVVHRVSIVELKTLLLISCKFRISGAKDSSGSVLTEICLPEIRKTSI</sequence>
<name>A0A7R8WKV3_9CRUS</name>
<organism evidence="2">
    <name type="scientific">Cyprideis torosa</name>
    <dbReference type="NCBI Taxonomy" id="163714"/>
    <lineage>
        <taxon>Eukaryota</taxon>
        <taxon>Metazoa</taxon>
        <taxon>Ecdysozoa</taxon>
        <taxon>Arthropoda</taxon>
        <taxon>Crustacea</taxon>
        <taxon>Oligostraca</taxon>
        <taxon>Ostracoda</taxon>
        <taxon>Podocopa</taxon>
        <taxon>Podocopida</taxon>
        <taxon>Cytherocopina</taxon>
        <taxon>Cytheroidea</taxon>
        <taxon>Cytherideidae</taxon>
        <taxon>Cyprideis</taxon>
    </lineage>
</organism>
<evidence type="ECO:0000256" key="1">
    <source>
        <dbReference type="SAM" id="MobiDB-lite"/>
    </source>
</evidence>